<feature type="compositionally biased region" description="Polar residues" evidence="1">
    <location>
        <begin position="421"/>
        <end position="437"/>
    </location>
</feature>
<dbReference type="Proteomes" id="UP001433268">
    <property type="component" value="Unassembled WGS sequence"/>
</dbReference>
<feature type="compositionally biased region" description="Polar residues" evidence="1">
    <location>
        <begin position="158"/>
        <end position="181"/>
    </location>
</feature>
<feature type="region of interest" description="Disordered" evidence="1">
    <location>
        <begin position="1"/>
        <end position="61"/>
    </location>
</feature>
<feature type="compositionally biased region" description="Basic and acidic residues" evidence="1">
    <location>
        <begin position="566"/>
        <end position="599"/>
    </location>
</feature>
<dbReference type="GeneID" id="92049719"/>
<protein>
    <submittedName>
        <fullName evidence="2">Uncharacterized protein</fullName>
    </submittedName>
</protein>
<evidence type="ECO:0000313" key="2">
    <source>
        <dbReference type="EMBL" id="KAK8065598.1"/>
    </source>
</evidence>
<feature type="compositionally biased region" description="Polar residues" evidence="1">
    <location>
        <begin position="645"/>
        <end position="661"/>
    </location>
</feature>
<dbReference type="RefSeq" id="XP_066662351.1">
    <property type="nucleotide sequence ID" value="XM_066816659.1"/>
</dbReference>
<feature type="compositionally biased region" description="Polar residues" evidence="1">
    <location>
        <begin position="194"/>
        <end position="264"/>
    </location>
</feature>
<feature type="compositionally biased region" description="Basic and acidic residues" evidence="1">
    <location>
        <begin position="664"/>
        <end position="683"/>
    </location>
</feature>
<feature type="compositionally biased region" description="Low complexity" evidence="1">
    <location>
        <begin position="371"/>
        <end position="385"/>
    </location>
</feature>
<feature type="region of interest" description="Disordered" evidence="1">
    <location>
        <begin position="73"/>
        <end position="345"/>
    </location>
</feature>
<keyword evidence="3" id="KW-1185">Reference proteome</keyword>
<accession>A0ABR1V6K2</accession>
<evidence type="ECO:0000313" key="3">
    <source>
        <dbReference type="Proteomes" id="UP001433268"/>
    </source>
</evidence>
<comment type="caution">
    <text evidence="2">The sequence shown here is derived from an EMBL/GenBank/DDBJ whole genome shotgun (WGS) entry which is preliminary data.</text>
</comment>
<gene>
    <name evidence="2" type="ORF">PG997_012345</name>
</gene>
<proteinExistence type="predicted"/>
<feature type="compositionally biased region" description="Low complexity" evidence="1">
    <location>
        <begin position="291"/>
        <end position="307"/>
    </location>
</feature>
<organism evidence="2 3">
    <name type="scientific">Apiospora hydei</name>
    <dbReference type="NCBI Taxonomy" id="1337664"/>
    <lineage>
        <taxon>Eukaryota</taxon>
        <taxon>Fungi</taxon>
        <taxon>Dikarya</taxon>
        <taxon>Ascomycota</taxon>
        <taxon>Pezizomycotina</taxon>
        <taxon>Sordariomycetes</taxon>
        <taxon>Xylariomycetidae</taxon>
        <taxon>Amphisphaeriales</taxon>
        <taxon>Apiosporaceae</taxon>
        <taxon>Apiospora</taxon>
    </lineage>
</organism>
<evidence type="ECO:0000256" key="1">
    <source>
        <dbReference type="SAM" id="MobiDB-lite"/>
    </source>
</evidence>
<sequence>MGGGGGGSTRAKSDISSNTPAVVAVDHQHYYRRHHAPDRVSEPSSVQTVAAPASSLIGSNAYRKPLISQYNKAPFSSTQTQSSTKATGIRRPGLRHRATTPPLVADHHHGQTEHSPRSTRRSPSESDHRELQPGCSRSGAIRRGPRSPRSPREASPPNFSRKTTPSPPNGRSQSGSETGDVSTKVRETEKEDTVSSQGGEYTLQAKTYQPPDHSTTIVTSSIQPPKSHFSPSTASESSDNNLSTTSSITVKSWKSPDTTPSQTPVEAHFTLPATKYESSSSSNHGPRERPSNPSLELSLNKELPLLPATTYQPVAPKVAEATGQKKPQKMPPVPNHRDQEIKPLPATVATCNTKILGPKPIGELYKRRQKTGTSGESATSATAVSRVPPAADDTTIPVREKKGAAVPSSSGSIAARVGLQPLSTQGSKESHLRSQSPYPRHRSPHGSSDRSVRSESSSAPPRKASIGTMYFTMTFSPTSKQAELKDILPPAQVVAENLAKPVMPKGQGDLEAKADHTREDVEREMQMLIQEVDSAFRAFGTARSRRAQRSGSGHRAVDTAPATAKGDIKTPSRLPPHREEERRHSLSVEHLNLSKESNESKASNDMPRQPPSTPRDTTNKSTQERGIALSRTSRKDMPPTPPPSCRTSNQSESSRAGQNPPSKGGREEWKRFQATERHRDDVKYNGTAF</sequence>
<feature type="region of interest" description="Disordered" evidence="1">
    <location>
        <begin position="542"/>
        <end position="689"/>
    </location>
</feature>
<reference evidence="2 3" key="1">
    <citation type="submission" date="2023-01" db="EMBL/GenBank/DDBJ databases">
        <title>Analysis of 21 Apiospora genomes using comparative genomics revels a genus with tremendous synthesis potential of carbohydrate active enzymes and secondary metabolites.</title>
        <authorList>
            <person name="Sorensen T."/>
        </authorList>
    </citation>
    <scope>NUCLEOTIDE SEQUENCE [LARGE SCALE GENOMIC DNA]</scope>
    <source>
        <strain evidence="2 3">CBS 114990</strain>
    </source>
</reference>
<name>A0ABR1V6K2_9PEZI</name>
<dbReference type="EMBL" id="JAQQWN010000009">
    <property type="protein sequence ID" value="KAK8065598.1"/>
    <property type="molecule type" value="Genomic_DNA"/>
</dbReference>
<feature type="compositionally biased region" description="Basic and acidic residues" evidence="1">
    <location>
        <begin position="105"/>
        <end position="131"/>
    </location>
</feature>
<feature type="compositionally biased region" description="Basic and acidic residues" evidence="1">
    <location>
        <begin position="183"/>
        <end position="193"/>
    </location>
</feature>
<feature type="region of interest" description="Disordered" evidence="1">
    <location>
        <begin position="357"/>
        <end position="467"/>
    </location>
</feature>